<name>A0ABV0YXS9_9TELE</name>
<gene>
    <name evidence="2" type="ORF">AMECASPLE_003056</name>
</gene>
<reference evidence="2 3" key="1">
    <citation type="submission" date="2021-06" db="EMBL/GenBank/DDBJ databases">
        <authorList>
            <person name="Palmer J.M."/>
        </authorList>
    </citation>
    <scope>NUCLEOTIDE SEQUENCE [LARGE SCALE GENOMIC DNA]</scope>
    <source>
        <strain evidence="2 3">AS_MEX2019</strain>
        <tissue evidence="2">Muscle</tissue>
    </source>
</reference>
<proteinExistence type="predicted"/>
<comment type="caution">
    <text evidence="2">The sequence shown here is derived from an EMBL/GenBank/DDBJ whole genome shotgun (WGS) entry which is preliminary data.</text>
</comment>
<accession>A0ABV0YXS9</accession>
<keyword evidence="3" id="KW-1185">Reference proteome</keyword>
<feature type="compositionally biased region" description="Acidic residues" evidence="1">
    <location>
        <begin position="20"/>
        <end position="38"/>
    </location>
</feature>
<evidence type="ECO:0008006" key="4">
    <source>
        <dbReference type="Google" id="ProtNLM"/>
    </source>
</evidence>
<protein>
    <recommendedName>
        <fullName evidence="4">PiggyBac transposable element-derived protein 4 C-terminal zinc-ribbon domain-containing protein</fullName>
    </recommendedName>
</protein>
<dbReference type="EMBL" id="JAHRIP010047142">
    <property type="protein sequence ID" value="MEQ2298220.1"/>
    <property type="molecule type" value="Genomic_DNA"/>
</dbReference>
<feature type="non-terminal residue" evidence="2">
    <location>
        <position position="1"/>
    </location>
</feature>
<evidence type="ECO:0000256" key="1">
    <source>
        <dbReference type="SAM" id="MobiDB-lite"/>
    </source>
</evidence>
<organism evidence="2 3">
    <name type="scientific">Ameca splendens</name>
    <dbReference type="NCBI Taxonomy" id="208324"/>
    <lineage>
        <taxon>Eukaryota</taxon>
        <taxon>Metazoa</taxon>
        <taxon>Chordata</taxon>
        <taxon>Craniata</taxon>
        <taxon>Vertebrata</taxon>
        <taxon>Euteleostomi</taxon>
        <taxon>Actinopterygii</taxon>
        <taxon>Neopterygii</taxon>
        <taxon>Teleostei</taxon>
        <taxon>Neoteleostei</taxon>
        <taxon>Acanthomorphata</taxon>
        <taxon>Ovalentaria</taxon>
        <taxon>Atherinomorphae</taxon>
        <taxon>Cyprinodontiformes</taxon>
        <taxon>Goodeidae</taxon>
        <taxon>Ameca</taxon>
    </lineage>
</organism>
<feature type="region of interest" description="Disordered" evidence="1">
    <location>
        <begin position="20"/>
        <end position="84"/>
    </location>
</feature>
<evidence type="ECO:0000313" key="2">
    <source>
        <dbReference type="EMBL" id="MEQ2298220.1"/>
    </source>
</evidence>
<dbReference type="Proteomes" id="UP001469553">
    <property type="component" value="Unassembled WGS sequence"/>
</dbReference>
<evidence type="ECO:0000313" key="3">
    <source>
        <dbReference type="Proteomes" id="UP001469553"/>
    </source>
</evidence>
<sequence>KKKKTDVDVLDEIRWTSDVEVEDSSDSCVEMEEEEDGDFLLRRDPVYDQEDPELSRSSSSDNDAEEDGCMPPARKPSSEPVKRQMLAVGRGEAPMLQRKFREVLMQELIDESRAVAAAAAPKPSPSNMCLPAYYGSTATDHRRQCVLCKAEGKITKTPVYCSKCNVALCFVSDRNCFKDFHLKM</sequence>